<comment type="caution">
    <text evidence="10">The sequence shown here is derived from an EMBL/GenBank/DDBJ whole genome shotgun (WGS) entry which is preliminary data.</text>
</comment>
<feature type="domain" description="PDZ" evidence="9">
    <location>
        <begin position="302"/>
        <end position="380"/>
    </location>
</feature>
<keyword evidence="8" id="KW-0812">Transmembrane</keyword>
<feature type="transmembrane region" description="Helical" evidence="8">
    <location>
        <begin position="1107"/>
        <end position="1128"/>
    </location>
</feature>
<dbReference type="SUPFAM" id="SSF50156">
    <property type="entry name" value="PDZ domain-like"/>
    <property type="match status" value="3"/>
</dbReference>
<protein>
    <recommendedName>
        <fullName evidence="3">Pro-apoptotic serine protease NMA111</fullName>
    </recommendedName>
    <alternativeName>
        <fullName evidence="4">Pro-apoptotic serine protease nma111</fullName>
    </alternativeName>
</protein>
<dbReference type="Gene3D" id="2.30.42.10">
    <property type="match status" value="2"/>
</dbReference>
<feature type="transmembrane region" description="Helical" evidence="8">
    <location>
        <begin position="1821"/>
        <end position="1839"/>
    </location>
</feature>
<evidence type="ECO:0000256" key="7">
    <source>
        <dbReference type="SAM" id="MobiDB-lite"/>
    </source>
</evidence>
<sequence length="2390" mass="264330">MEQNGAHSKRKQPPTPSDERPLKQVKAEMDVPLRNGVAAASPSPEMDLDDAASVVSLSPLSTVPVSAVHDTAEWQKTIEGVVKSVVSIHFCQTCSFDTDPAIASEATGFVVDAEKGYIMTNRHVVGAGPFIGYCIFDNHEECDVYPVYRDPVHDFGILRFDPSKIKYMPLNALQLKPALAKVGVEIRVVGNDAGEKLSILSGVISRLDRNAPEYGEGYSDFNTNYIQAAAAASGGSSGSPVVNRDGYAVALQAGGRSDGAATDYFLPLDRPLRALELVRQGKFVTRGTIQTQWILKPFDECRRLGLSADVEEAVRTHFPKETGMLVAEVVLPQGPASSKIEEGDILTHVNGELLTQFVRLDAILDDNVGKNISVTIQRAGENMTVELDVGDLHAITPDRFVSVAGASFHDLSYQQARLYAISLKDAGVYVCEAAGSFRFADGYASGWLIQEVDNQPTPNLDAFIEVMRRIPDRKRVVIMYKHLRDLHTVNTSITAIDRHWHAKIRVATRNDATGLWDFKPLADPVPAIPPVPRRANFVKMNSQYPEAVDIVRSLVRVHVSMPIKLDGFPKMNKQGYGIVVDAEQGLVLVSRAILPYDLCDISLIIADSIFIDAKVVFMHPLQNYAIVKYDPSMVQASVKTPKFATEFIKKGDETIFFGMNQNFRPVVTKTVVTDITTVAIPASAITPRYRATNFDAITVDTNQASHSGSGVLIAEDGTVQALWLSYLGERTSHSGKDVEYHLGLATPNLLPVLNEIRGGKTPKLRILNVEFQTVQMSQARVMGVSEEWIEKTEHADPERHQLFMVRKVDSGHGEGLQEGDVLLTLNGKLVTRSPDLDVMYTNEFLDAVVVRKRNEMAIKVQTVPTEDLETDRLVSFCGATFHRPHQAVRQQISKVHSDVYISSRARGSPAYMYGLAPTNFLTHVNNKPTPDLDSFLEAVKQIKDNEYFRLKVMTFDNVPWVATMKKNEHYFPTIEYVKDKSEELGWRKIIHECDDGGMREEAVDAGEVDVEGEGCEDHTPLPSKPSTANSDSRDNSKDTFISISEVSRQPTLAPGQPLHRFYFRSAVGVLGPIVVSAYFIIIWRIYLYPTTADGLGPLVFGPPGASYVFYSWFIAGVVGLNLSLYGLAGVEAAMLMEPAWNVGNAMTLMMHADRTWSGPGGWLKMVNWVARGNKDGGRRKWPGKLWWSLAVPSMLIFAAWPLSGLCLETTQGWLHESAKVPGANVTGFTWAGFNERVLAKALYGAGRNWINAMDARIPGIGIAYTPEGYDRSQLKFLGKSPNILPNDEGIPEMFLTAQAETPIEGEAWGLLFQYNCSIVSSLSEMSILKDRKSAKENGIYNSPVGERRYTVQDNTSNVLIWNQTNAREMLWVTNLHAVIELGYRNWPGPGVLDEVYAPNPEARNNSQTDCYFNKIGSPLLNYPGIESPGTFEVLLWQWMENQTYGTEAAVAQEVHFDSSIDHNITSLYGEYDYADFSYWLPKNRTTPIPRQPMTAIGLTCSASSSVGSATLLGAKSSYRNFTRTDTPTPTQPQKCARRFDALTAPLVFKNNINNITHTGGFEFLSALFAASNAPPAYYAAWTTDSQSHTARIGYQLQLALLQAKDLKRSIMAAYASYAAQLMYNGGQGWSGRDGAHNNAITYNPNITTFRPGTVIKPAALRERQLNLANGTMSTNYIKKYPIAHVTAVDRSDSDLKFTGHPLRHFYLRSTVGLLGPTVVLFYFIAIWRVYLAPLDTSNPVVFGAPGATLVFYSWFIAGVIGLNLSTYGLAGVEAAMLMEPRWNVKDAMRLMIHANVTWSGPGGWMKTFKWIIQTQKPPGRLWFLLALPSVLVFIAWPLSGLCLETTSGFLHGVRGFGSTVVGFSYASFNERTSAEAYLGARVTWQNALDSRIPGAGVVYTPRGFDRSQRPYLDKIPVVLPKDDGVDRIFLAAQAETPIEGSAWGLLLQYNCSIVDSLSELTLLKDRRTTTGLGFLKANRGLANYYVQGNTSKVFIQNQTDPFSSLEANSIHAVVEMAQQVWPDLSVAKDYFANRQNASYMVNTNCYYNRFDTEEKLGDYPGIEQERISEIILWQLLANVSYGGGAPPIYDHTLDRNMTDLYGAYDYGDFMYGFKNRTIYSQPMSAIGVKCKSSSSVGTAEIDGVRSSYSNFVRTDTPINIQRARCAHRFGAETLTNMFPGPPTASNPKGSDDWVNYLFTSAAAPPRFFAAYTDNPTSQDTAVGYYLRLQYLQASQLKQSMLRAFSAYAVQLMYNGGQGFTTREGSEVTVLNPNATSFVTGTVIKQGTMSVIYPLVLFALWALVSTSLCATYGFRKRWTEILDGHTLFRLGVDLDEEERRMIQKFSNVSEVETSFGLAEIPGLVGDAEPKNAVGRIGLVRTSAAAKDKLYR</sequence>
<evidence type="ECO:0000313" key="11">
    <source>
        <dbReference type="Proteomes" id="UP000801428"/>
    </source>
</evidence>
<dbReference type="Gene3D" id="2.40.10.120">
    <property type="match status" value="2"/>
</dbReference>
<dbReference type="CDD" id="cd06786">
    <property type="entry name" value="cpPDZ1_ScNma111-like"/>
    <property type="match status" value="1"/>
</dbReference>
<evidence type="ECO:0000256" key="2">
    <source>
        <dbReference type="ARBA" id="ARBA00010541"/>
    </source>
</evidence>
<evidence type="ECO:0000256" key="1">
    <source>
        <dbReference type="ARBA" id="ARBA00002558"/>
    </source>
</evidence>
<dbReference type="CDD" id="cd06719">
    <property type="entry name" value="PDZ2-4_Nma111p-like"/>
    <property type="match status" value="2"/>
</dbReference>
<evidence type="ECO:0000259" key="9">
    <source>
        <dbReference type="SMART" id="SM00228"/>
    </source>
</evidence>
<dbReference type="InterPro" id="IPR001940">
    <property type="entry name" value="Peptidase_S1C"/>
</dbReference>
<feature type="domain" description="PDZ" evidence="9">
    <location>
        <begin position="870"/>
        <end position="956"/>
    </location>
</feature>
<evidence type="ECO:0000256" key="5">
    <source>
        <dbReference type="ARBA" id="ARBA00022703"/>
    </source>
</evidence>
<dbReference type="PRINTS" id="PR00834">
    <property type="entry name" value="PROTEASES2C"/>
</dbReference>
<feature type="region of interest" description="Disordered" evidence="7">
    <location>
        <begin position="1010"/>
        <end position="1035"/>
    </location>
</feature>
<keyword evidence="6" id="KW-0677">Repeat</keyword>
<dbReference type="OrthoDB" id="4217619at2759"/>
<dbReference type="PANTHER" id="PTHR46366">
    <property type="entry name" value="PRO-APOPTOTIC SERINE PROTEASE NMA111"/>
    <property type="match status" value="1"/>
</dbReference>
<proteinExistence type="inferred from homology"/>
<evidence type="ECO:0000256" key="6">
    <source>
        <dbReference type="ARBA" id="ARBA00022737"/>
    </source>
</evidence>
<feature type="transmembrane region" description="Helical" evidence="8">
    <location>
        <begin position="1066"/>
        <end position="1087"/>
    </location>
</feature>
<dbReference type="InterPro" id="IPR009003">
    <property type="entry name" value="Peptidase_S1_PA"/>
</dbReference>
<keyword evidence="8" id="KW-0472">Membrane</keyword>
<feature type="transmembrane region" description="Helical" evidence="8">
    <location>
        <begin position="1705"/>
        <end position="1730"/>
    </location>
</feature>
<gene>
    <name evidence="10" type="ORF">E8E13_001828</name>
</gene>
<evidence type="ECO:0000256" key="3">
    <source>
        <dbReference type="ARBA" id="ARBA00020338"/>
    </source>
</evidence>
<dbReference type="Pfam" id="PF13365">
    <property type="entry name" value="Trypsin_2"/>
    <property type="match status" value="1"/>
</dbReference>
<name>A0A9P4T4F9_CURKU</name>
<feature type="region of interest" description="Disordered" evidence="7">
    <location>
        <begin position="1"/>
        <end position="31"/>
    </location>
</feature>
<evidence type="ECO:0000313" key="10">
    <source>
        <dbReference type="EMBL" id="KAF2994259.1"/>
    </source>
</evidence>
<accession>A0A9P4T4F9</accession>
<comment type="similarity">
    <text evidence="2">Belongs to the peptidase S1C family.</text>
</comment>
<keyword evidence="5" id="KW-0053">Apoptosis</keyword>
<dbReference type="InterPro" id="IPR036034">
    <property type="entry name" value="PDZ_sf"/>
</dbReference>
<evidence type="ECO:0000256" key="4">
    <source>
        <dbReference type="ARBA" id="ARBA00021524"/>
    </source>
</evidence>
<feature type="transmembrane region" description="Helical" evidence="8">
    <location>
        <begin position="2290"/>
        <end position="2313"/>
    </location>
</feature>
<dbReference type="SMART" id="SM00228">
    <property type="entry name" value="PDZ"/>
    <property type="match status" value="2"/>
</dbReference>
<dbReference type="GO" id="GO:0006915">
    <property type="term" value="P:apoptotic process"/>
    <property type="evidence" value="ECO:0007669"/>
    <property type="project" value="UniProtKB-KW"/>
</dbReference>
<organism evidence="10 11">
    <name type="scientific">Curvularia kusanoi</name>
    <name type="common">Cochliobolus kusanoi</name>
    <dbReference type="NCBI Taxonomy" id="90978"/>
    <lineage>
        <taxon>Eukaryota</taxon>
        <taxon>Fungi</taxon>
        <taxon>Dikarya</taxon>
        <taxon>Ascomycota</taxon>
        <taxon>Pezizomycotina</taxon>
        <taxon>Dothideomycetes</taxon>
        <taxon>Pleosporomycetidae</taxon>
        <taxon>Pleosporales</taxon>
        <taxon>Pleosporineae</taxon>
        <taxon>Pleosporaceae</taxon>
        <taxon>Curvularia</taxon>
    </lineage>
</organism>
<dbReference type="InterPro" id="IPR001478">
    <property type="entry name" value="PDZ"/>
</dbReference>
<dbReference type="Proteomes" id="UP000801428">
    <property type="component" value="Unassembled WGS sequence"/>
</dbReference>
<evidence type="ECO:0000256" key="8">
    <source>
        <dbReference type="SAM" id="Phobius"/>
    </source>
</evidence>
<reference evidence="10" key="1">
    <citation type="submission" date="2019-04" db="EMBL/GenBank/DDBJ databases">
        <title>Sequencing of skin fungus with MAO and IRED activity.</title>
        <authorList>
            <person name="Marsaioli A.J."/>
            <person name="Bonatto J.M.C."/>
            <person name="Reis Junior O."/>
        </authorList>
    </citation>
    <scope>NUCLEOTIDE SEQUENCE</scope>
    <source>
        <strain evidence="10">30M1</strain>
    </source>
</reference>
<feature type="transmembrane region" description="Helical" evidence="8">
    <location>
        <begin position="1750"/>
        <end position="1772"/>
    </location>
</feature>
<feature type="transmembrane region" description="Helical" evidence="8">
    <location>
        <begin position="1185"/>
        <end position="1202"/>
    </location>
</feature>
<dbReference type="GO" id="GO:0004252">
    <property type="term" value="F:serine-type endopeptidase activity"/>
    <property type="evidence" value="ECO:0007669"/>
    <property type="project" value="InterPro"/>
</dbReference>
<keyword evidence="8" id="KW-1133">Transmembrane helix</keyword>
<dbReference type="Pfam" id="PF12812">
    <property type="entry name" value="PDZ_1"/>
    <property type="match status" value="2"/>
</dbReference>
<dbReference type="EMBL" id="SWKU01000042">
    <property type="protein sequence ID" value="KAF2994259.1"/>
    <property type="molecule type" value="Genomic_DNA"/>
</dbReference>
<dbReference type="InterPro" id="IPR025926">
    <property type="entry name" value="PDZ-like_dom"/>
</dbReference>
<dbReference type="PANTHER" id="PTHR46366:SF8">
    <property type="entry name" value="PRO-APOPTOTIC SERINE PROTEASE NMA111"/>
    <property type="match status" value="1"/>
</dbReference>
<keyword evidence="11" id="KW-1185">Reference proteome</keyword>
<feature type="compositionally biased region" description="Basic and acidic residues" evidence="7">
    <location>
        <begin position="17"/>
        <end position="31"/>
    </location>
</feature>
<dbReference type="SUPFAM" id="SSF50494">
    <property type="entry name" value="Trypsin-like serine proteases"/>
    <property type="match status" value="2"/>
</dbReference>
<dbReference type="GO" id="GO:0006508">
    <property type="term" value="P:proteolysis"/>
    <property type="evidence" value="ECO:0007669"/>
    <property type="project" value="InterPro"/>
</dbReference>
<comment type="function">
    <text evidence="1">Nuclear serine protease which mediates apoptosis.</text>
</comment>
<dbReference type="Pfam" id="PF00595">
    <property type="entry name" value="PDZ"/>
    <property type="match status" value="1"/>
</dbReference>